<dbReference type="SUPFAM" id="SSF48179">
    <property type="entry name" value="6-phosphogluconate dehydrogenase C-terminal domain-like"/>
    <property type="match status" value="1"/>
</dbReference>
<dbReference type="GO" id="GO:0015937">
    <property type="term" value="P:coenzyme A biosynthetic process"/>
    <property type="evidence" value="ECO:0007669"/>
    <property type="project" value="UniProtKB-UniPathway"/>
</dbReference>
<dbReference type="FunFam" id="1.10.1040.10:FF:000017">
    <property type="entry name" value="2-dehydropantoate 2-reductase"/>
    <property type="match status" value="1"/>
</dbReference>
<dbReference type="RefSeq" id="WP_188785459.1">
    <property type="nucleotide sequence ID" value="NZ_BMOC01000001.1"/>
</dbReference>
<dbReference type="PANTHER" id="PTHR43765">
    <property type="entry name" value="2-DEHYDROPANTOATE 2-REDUCTASE-RELATED"/>
    <property type="match status" value="1"/>
</dbReference>
<dbReference type="InterPro" id="IPR050838">
    <property type="entry name" value="Ketopantoate_reductase"/>
</dbReference>
<dbReference type="InterPro" id="IPR013752">
    <property type="entry name" value="KPA_reductase"/>
</dbReference>
<dbReference type="Gene3D" id="1.10.1040.10">
    <property type="entry name" value="N-(1-d-carboxylethyl)-l-norvaline Dehydrogenase, domain 2"/>
    <property type="match status" value="1"/>
</dbReference>
<evidence type="ECO:0000259" key="14">
    <source>
        <dbReference type="Pfam" id="PF08546"/>
    </source>
</evidence>
<protein>
    <recommendedName>
        <fullName evidence="4 12">2-dehydropantoate 2-reductase</fullName>
        <ecNumber evidence="3 12">1.1.1.169</ecNumber>
    </recommendedName>
    <alternativeName>
        <fullName evidence="8 12">Ketopantoate reductase</fullName>
    </alternativeName>
</protein>
<comment type="caution">
    <text evidence="15">The sequence shown here is derived from an EMBL/GenBank/DDBJ whole genome shotgun (WGS) entry which is preliminary data.</text>
</comment>
<comment type="catalytic activity">
    <reaction evidence="10">
        <text>(R)-pantoate + NAD(+) = 2-dehydropantoate + NADH + H(+)</text>
        <dbReference type="Rhea" id="RHEA:61292"/>
        <dbReference type="ChEBI" id="CHEBI:11561"/>
        <dbReference type="ChEBI" id="CHEBI:15378"/>
        <dbReference type="ChEBI" id="CHEBI:15980"/>
        <dbReference type="ChEBI" id="CHEBI:57540"/>
        <dbReference type="ChEBI" id="CHEBI:57945"/>
    </reaction>
    <physiologicalReaction direction="right-to-left" evidence="10">
        <dbReference type="Rhea" id="RHEA:61294"/>
    </physiologicalReaction>
</comment>
<keyword evidence="7 12" id="KW-0560">Oxidoreductase</keyword>
<dbReference type="Pfam" id="PF08546">
    <property type="entry name" value="ApbA_C"/>
    <property type="match status" value="1"/>
</dbReference>
<dbReference type="GO" id="GO:0008677">
    <property type="term" value="F:2-dehydropantoate 2-reductase activity"/>
    <property type="evidence" value="ECO:0007669"/>
    <property type="project" value="UniProtKB-EC"/>
</dbReference>
<feature type="domain" description="Ketopantoate reductase N-terminal" evidence="13">
    <location>
        <begin position="3"/>
        <end position="143"/>
    </location>
</feature>
<evidence type="ECO:0000256" key="6">
    <source>
        <dbReference type="ARBA" id="ARBA00022993"/>
    </source>
</evidence>
<comment type="function">
    <text evidence="11">Catalyzes the NAD(P)H-dependent reduction of ketopantoate into pantoic acid.</text>
</comment>
<dbReference type="GO" id="GO:0050661">
    <property type="term" value="F:NADP binding"/>
    <property type="evidence" value="ECO:0007669"/>
    <property type="project" value="TreeGrafter"/>
</dbReference>
<dbReference type="InterPro" id="IPR013328">
    <property type="entry name" value="6PGD_dom2"/>
</dbReference>
<evidence type="ECO:0000256" key="12">
    <source>
        <dbReference type="RuleBase" id="RU362068"/>
    </source>
</evidence>
<proteinExistence type="inferred from homology"/>
<evidence type="ECO:0000256" key="10">
    <source>
        <dbReference type="ARBA" id="ARBA00048196"/>
    </source>
</evidence>
<feature type="domain" description="Ketopantoate reductase C-terminal" evidence="14">
    <location>
        <begin position="181"/>
        <end position="302"/>
    </location>
</feature>
<evidence type="ECO:0000313" key="15">
    <source>
        <dbReference type="EMBL" id="GGI94950.1"/>
    </source>
</evidence>
<evidence type="ECO:0000256" key="8">
    <source>
        <dbReference type="ARBA" id="ARBA00032024"/>
    </source>
</evidence>
<reference evidence="15" key="1">
    <citation type="journal article" date="2014" name="Int. J. Syst. Evol. Microbiol.">
        <title>Complete genome sequence of Corynebacterium casei LMG S-19264T (=DSM 44701T), isolated from a smear-ripened cheese.</title>
        <authorList>
            <consortium name="US DOE Joint Genome Institute (JGI-PGF)"/>
            <person name="Walter F."/>
            <person name="Albersmeier A."/>
            <person name="Kalinowski J."/>
            <person name="Ruckert C."/>
        </authorList>
    </citation>
    <scope>NUCLEOTIDE SEQUENCE</scope>
    <source>
        <strain evidence="15">JCM 14359</strain>
    </source>
</reference>
<dbReference type="Proteomes" id="UP000653099">
    <property type="component" value="Unassembled WGS sequence"/>
</dbReference>
<evidence type="ECO:0000256" key="9">
    <source>
        <dbReference type="ARBA" id="ARBA00047506"/>
    </source>
</evidence>
<comment type="pathway">
    <text evidence="1 12">Cofactor biosynthesis; coenzyme A biosynthesis.</text>
</comment>
<dbReference type="EMBL" id="BMOC01000001">
    <property type="protein sequence ID" value="GGI94950.1"/>
    <property type="molecule type" value="Genomic_DNA"/>
</dbReference>
<organism evidence="15 16">
    <name type="scientific">Halobellus salinus</name>
    <dbReference type="NCBI Taxonomy" id="931585"/>
    <lineage>
        <taxon>Archaea</taxon>
        <taxon>Methanobacteriati</taxon>
        <taxon>Methanobacteriota</taxon>
        <taxon>Stenosarchaea group</taxon>
        <taxon>Halobacteria</taxon>
        <taxon>Halobacteriales</taxon>
        <taxon>Haloferacaceae</taxon>
        <taxon>Halobellus</taxon>
    </lineage>
</organism>
<evidence type="ECO:0000256" key="11">
    <source>
        <dbReference type="ARBA" id="ARBA00056765"/>
    </source>
</evidence>
<dbReference type="PANTHER" id="PTHR43765:SF2">
    <property type="entry name" value="2-DEHYDROPANTOATE 2-REDUCTASE"/>
    <property type="match status" value="1"/>
</dbReference>
<evidence type="ECO:0000313" key="16">
    <source>
        <dbReference type="Proteomes" id="UP000653099"/>
    </source>
</evidence>
<dbReference type="InterPro" id="IPR003710">
    <property type="entry name" value="ApbA"/>
</dbReference>
<dbReference type="UniPathway" id="UPA00241"/>
<dbReference type="InterPro" id="IPR013332">
    <property type="entry name" value="KPR_N"/>
</dbReference>
<dbReference type="NCBIfam" id="TIGR00745">
    <property type="entry name" value="apbA_panE"/>
    <property type="match status" value="1"/>
</dbReference>
<dbReference type="InterPro" id="IPR036291">
    <property type="entry name" value="NAD(P)-bd_dom_sf"/>
</dbReference>
<dbReference type="GO" id="GO:0005737">
    <property type="term" value="C:cytoplasm"/>
    <property type="evidence" value="ECO:0007669"/>
    <property type="project" value="TreeGrafter"/>
</dbReference>
<evidence type="ECO:0000256" key="3">
    <source>
        <dbReference type="ARBA" id="ARBA00013014"/>
    </source>
</evidence>
<dbReference type="Gene3D" id="3.40.50.720">
    <property type="entry name" value="NAD(P)-binding Rossmann-like Domain"/>
    <property type="match status" value="1"/>
</dbReference>
<sequence>MRIVIFGAGSLGSLLGALLDSAHDVVLVGRDPHVSTTRERGLRVTGVDSFEASPASTTDGTGLDADLAVVTVKSYDTAAAARDLATGDVGAVVSLQNGLGNEETLAAGLECPIVAGTTTHGAMLSEPGVVEWTGRGAVAVGNWRVDGASDHTPQVDATDDPASRVAAAFRAASIDAESDPDIRHRLWAKLAVNAAINPITALARIRNGRVFEGPTAAYAERAAAEVARVARADGVGLDADAVAAEARAVARRTADNRSSMLQDLAAGRRTEIDAISGVVAERADEHGFEAPVNGLLAALVRGWEAGAGVR</sequence>
<dbReference type="InterPro" id="IPR008927">
    <property type="entry name" value="6-PGluconate_DH-like_C_sf"/>
</dbReference>
<evidence type="ECO:0000256" key="5">
    <source>
        <dbReference type="ARBA" id="ARBA00022857"/>
    </source>
</evidence>
<keyword evidence="5 12" id="KW-0521">NADP</keyword>
<dbReference type="EC" id="1.1.1.169" evidence="3 12"/>
<dbReference type="GO" id="GO:0015940">
    <property type="term" value="P:pantothenate biosynthetic process"/>
    <property type="evidence" value="ECO:0007669"/>
    <property type="project" value="InterPro"/>
</dbReference>
<comment type="similarity">
    <text evidence="2 12">Belongs to the ketopantoate reductase family.</text>
</comment>
<evidence type="ECO:0000256" key="4">
    <source>
        <dbReference type="ARBA" id="ARBA00019465"/>
    </source>
</evidence>
<name>A0A830EDN6_9EURY</name>
<evidence type="ECO:0000256" key="1">
    <source>
        <dbReference type="ARBA" id="ARBA00004724"/>
    </source>
</evidence>
<comment type="function">
    <text evidence="12">Catalyzes the NADPH-dependent reduction of ketopantoate into pantoic acid.</text>
</comment>
<gene>
    <name evidence="15" type="ORF">GCM10008995_01480</name>
</gene>
<accession>A0A830EDN6</accession>
<keyword evidence="16" id="KW-1185">Reference proteome</keyword>
<dbReference type="SUPFAM" id="SSF51735">
    <property type="entry name" value="NAD(P)-binding Rossmann-fold domains"/>
    <property type="match status" value="1"/>
</dbReference>
<evidence type="ECO:0000256" key="7">
    <source>
        <dbReference type="ARBA" id="ARBA00023002"/>
    </source>
</evidence>
<dbReference type="OrthoDB" id="201845at2157"/>
<comment type="catalytic activity">
    <reaction evidence="9">
        <text>(R)-pantoate + NADP(+) = 2-dehydropantoate + NADPH + H(+)</text>
        <dbReference type="Rhea" id="RHEA:16233"/>
        <dbReference type="ChEBI" id="CHEBI:11561"/>
        <dbReference type="ChEBI" id="CHEBI:15378"/>
        <dbReference type="ChEBI" id="CHEBI:15980"/>
        <dbReference type="ChEBI" id="CHEBI:57783"/>
        <dbReference type="ChEBI" id="CHEBI:58349"/>
        <dbReference type="EC" id="1.1.1.169"/>
    </reaction>
    <physiologicalReaction direction="right-to-left" evidence="9">
        <dbReference type="Rhea" id="RHEA:16235"/>
    </physiologicalReaction>
</comment>
<evidence type="ECO:0000259" key="13">
    <source>
        <dbReference type="Pfam" id="PF02558"/>
    </source>
</evidence>
<dbReference type="AlphaFoldDB" id="A0A830EDN6"/>
<keyword evidence="6 12" id="KW-0173">Coenzyme A biosynthesis</keyword>
<dbReference type="Pfam" id="PF02558">
    <property type="entry name" value="ApbA"/>
    <property type="match status" value="1"/>
</dbReference>
<evidence type="ECO:0000256" key="2">
    <source>
        <dbReference type="ARBA" id="ARBA00007870"/>
    </source>
</evidence>
<reference evidence="15" key="2">
    <citation type="submission" date="2020-09" db="EMBL/GenBank/DDBJ databases">
        <authorList>
            <person name="Sun Q."/>
            <person name="Ohkuma M."/>
        </authorList>
    </citation>
    <scope>NUCLEOTIDE SEQUENCE</scope>
    <source>
        <strain evidence="15">JCM 14359</strain>
    </source>
</reference>